<accession>A0A9P6D531</accession>
<dbReference type="OrthoDB" id="10526506at2759"/>
<dbReference type="EMBL" id="MU154619">
    <property type="protein sequence ID" value="KAF9491437.1"/>
    <property type="molecule type" value="Genomic_DNA"/>
</dbReference>
<reference evidence="1" key="1">
    <citation type="submission" date="2020-11" db="EMBL/GenBank/DDBJ databases">
        <authorList>
            <consortium name="DOE Joint Genome Institute"/>
            <person name="Ahrendt S."/>
            <person name="Riley R."/>
            <person name="Andreopoulos W."/>
            <person name="Labutti K."/>
            <person name="Pangilinan J."/>
            <person name="Ruiz-Duenas F.J."/>
            <person name="Barrasa J.M."/>
            <person name="Sanchez-Garcia M."/>
            <person name="Camarero S."/>
            <person name="Miyauchi S."/>
            <person name="Serrano A."/>
            <person name="Linde D."/>
            <person name="Babiker R."/>
            <person name="Drula E."/>
            <person name="Ayuso-Fernandez I."/>
            <person name="Pacheco R."/>
            <person name="Padilla G."/>
            <person name="Ferreira P."/>
            <person name="Barriuso J."/>
            <person name="Kellner H."/>
            <person name="Castanera R."/>
            <person name="Alfaro M."/>
            <person name="Ramirez L."/>
            <person name="Pisabarro A.G."/>
            <person name="Kuo A."/>
            <person name="Tritt A."/>
            <person name="Lipzen A."/>
            <person name="He G."/>
            <person name="Yan M."/>
            <person name="Ng V."/>
            <person name="Cullen D."/>
            <person name="Martin F."/>
            <person name="Rosso M.-N."/>
            <person name="Henrissat B."/>
            <person name="Hibbett D."/>
            <person name="Martinez A.T."/>
            <person name="Grigoriev I.V."/>
        </authorList>
    </citation>
    <scope>NUCLEOTIDE SEQUENCE</scope>
    <source>
        <strain evidence="1">ATCC 90797</strain>
    </source>
</reference>
<proteinExistence type="predicted"/>
<sequence>MTLPPSLFPELLQYTDFPEDGKIRFNLRNFPLVCESWYPIAHLSLHRFVTPCDPPFCSIINKCPHIYIFIRHLKIYGDASSIKLEPLQNLSKSSNGISLYLSLDIGNDFSHFTLFLCLFPELKSLDLERIPASALDWNAEPQAPSPNLPSSPNQVNISLHPHMMDTLAIRFHAPGKPSWMRSKMVQSVGISLSGPPTAPSLHTGSSENTSLKYISLDLRTGKAPSPE</sequence>
<gene>
    <name evidence="1" type="ORF">BDN71DRAFT_1510351</name>
</gene>
<keyword evidence="2" id="KW-1185">Reference proteome</keyword>
<dbReference type="Proteomes" id="UP000807025">
    <property type="component" value="Unassembled WGS sequence"/>
</dbReference>
<evidence type="ECO:0000313" key="2">
    <source>
        <dbReference type="Proteomes" id="UP000807025"/>
    </source>
</evidence>
<organism evidence="1 2">
    <name type="scientific">Pleurotus eryngii</name>
    <name type="common">Boletus of the steppes</name>
    <dbReference type="NCBI Taxonomy" id="5323"/>
    <lineage>
        <taxon>Eukaryota</taxon>
        <taxon>Fungi</taxon>
        <taxon>Dikarya</taxon>
        <taxon>Basidiomycota</taxon>
        <taxon>Agaricomycotina</taxon>
        <taxon>Agaricomycetes</taxon>
        <taxon>Agaricomycetidae</taxon>
        <taxon>Agaricales</taxon>
        <taxon>Pleurotineae</taxon>
        <taxon>Pleurotaceae</taxon>
        <taxon>Pleurotus</taxon>
    </lineage>
</organism>
<dbReference type="AlphaFoldDB" id="A0A9P6D531"/>
<evidence type="ECO:0000313" key="1">
    <source>
        <dbReference type="EMBL" id="KAF9491437.1"/>
    </source>
</evidence>
<name>A0A9P6D531_PLEER</name>
<protein>
    <submittedName>
        <fullName evidence="1">Uncharacterized protein</fullName>
    </submittedName>
</protein>
<comment type="caution">
    <text evidence="1">The sequence shown here is derived from an EMBL/GenBank/DDBJ whole genome shotgun (WGS) entry which is preliminary data.</text>
</comment>